<evidence type="ECO:0000256" key="6">
    <source>
        <dbReference type="SAM" id="Phobius"/>
    </source>
</evidence>
<keyword evidence="8" id="KW-1185">Reference proteome</keyword>
<name>A0A2G8S4A3_9APHY</name>
<reference evidence="7 8" key="1">
    <citation type="journal article" date="2015" name="Sci. Rep.">
        <title>Chromosome-level genome map provides insights into diverse defense mechanisms in the medicinal fungus Ganoderma sinense.</title>
        <authorList>
            <person name="Zhu Y."/>
            <person name="Xu J."/>
            <person name="Sun C."/>
            <person name="Zhou S."/>
            <person name="Xu H."/>
            <person name="Nelson D.R."/>
            <person name="Qian J."/>
            <person name="Song J."/>
            <person name="Luo H."/>
            <person name="Xiang L."/>
            <person name="Li Y."/>
            <person name="Xu Z."/>
            <person name="Ji A."/>
            <person name="Wang L."/>
            <person name="Lu S."/>
            <person name="Hayward A."/>
            <person name="Sun W."/>
            <person name="Li X."/>
            <person name="Schwartz D.C."/>
            <person name="Wang Y."/>
            <person name="Chen S."/>
        </authorList>
    </citation>
    <scope>NUCLEOTIDE SEQUENCE [LARGE SCALE GENOMIC DNA]</scope>
    <source>
        <strain evidence="7 8">ZZ0214-1</strain>
    </source>
</reference>
<dbReference type="SUPFAM" id="SSF103473">
    <property type="entry name" value="MFS general substrate transporter"/>
    <property type="match status" value="2"/>
</dbReference>
<comment type="subcellular location">
    <subcellularLocation>
        <location evidence="1">Membrane</location>
        <topology evidence="1">Multi-pass membrane protein</topology>
    </subcellularLocation>
</comment>
<accession>A0A2G8S4A3</accession>
<dbReference type="EMBL" id="AYKW01000023">
    <property type="protein sequence ID" value="PIL28600.1"/>
    <property type="molecule type" value="Genomic_DNA"/>
</dbReference>
<keyword evidence="3 6" id="KW-0812">Transmembrane</keyword>
<feature type="transmembrane region" description="Helical" evidence="6">
    <location>
        <begin position="209"/>
        <end position="228"/>
    </location>
</feature>
<evidence type="ECO:0000256" key="1">
    <source>
        <dbReference type="ARBA" id="ARBA00004141"/>
    </source>
</evidence>
<dbReference type="GO" id="GO:0022857">
    <property type="term" value="F:transmembrane transporter activity"/>
    <property type="evidence" value="ECO:0007669"/>
    <property type="project" value="TreeGrafter"/>
</dbReference>
<evidence type="ECO:0000256" key="4">
    <source>
        <dbReference type="ARBA" id="ARBA00022989"/>
    </source>
</evidence>
<dbReference type="AlphaFoldDB" id="A0A2G8S4A3"/>
<feature type="transmembrane region" description="Helical" evidence="6">
    <location>
        <begin position="301"/>
        <end position="322"/>
    </location>
</feature>
<dbReference type="PANTHER" id="PTHR43791:SF18">
    <property type="entry name" value="NICOTINIC ACID TRANSPORTER TNA1, PUTATIVE (AFU_ORTHOLOGUE AFUA_3G03820)-RELATED"/>
    <property type="match status" value="1"/>
</dbReference>
<feature type="transmembrane region" description="Helical" evidence="6">
    <location>
        <begin position="41"/>
        <end position="62"/>
    </location>
</feature>
<evidence type="ECO:0000256" key="2">
    <source>
        <dbReference type="ARBA" id="ARBA00022448"/>
    </source>
</evidence>
<feature type="transmembrane region" description="Helical" evidence="6">
    <location>
        <begin position="110"/>
        <end position="131"/>
    </location>
</feature>
<feature type="transmembrane region" description="Helical" evidence="6">
    <location>
        <begin position="6"/>
        <end position="29"/>
    </location>
</feature>
<proteinExistence type="predicted"/>
<keyword evidence="4 6" id="KW-1133">Transmembrane helix</keyword>
<evidence type="ECO:0000256" key="5">
    <source>
        <dbReference type="ARBA" id="ARBA00023136"/>
    </source>
</evidence>
<organism evidence="7 8">
    <name type="scientific">Ganoderma sinense ZZ0214-1</name>
    <dbReference type="NCBI Taxonomy" id="1077348"/>
    <lineage>
        <taxon>Eukaryota</taxon>
        <taxon>Fungi</taxon>
        <taxon>Dikarya</taxon>
        <taxon>Basidiomycota</taxon>
        <taxon>Agaricomycotina</taxon>
        <taxon>Agaricomycetes</taxon>
        <taxon>Polyporales</taxon>
        <taxon>Polyporaceae</taxon>
        <taxon>Ganoderma</taxon>
    </lineage>
</organism>
<feature type="transmembrane region" description="Helical" evidence="6">
    <location>
        <begin position="234"/>
        <end position="257"/>
    </location>
</feature>
<evidence type="ECO:0000313" key="7">
    <source>
        <dbReference type="EMBL" id="PIL28600.1"/>
    </source>
</evidence>
<dbReference type="STRING" id="1077348.A0A2G8S4A3"/>
<dbReference type="Gene3D" id="1.20.1250.20">
    <property type="entry name" value="MFS general substrate transporter like domains"/>
    <property type="match status" value="1"/>
</dbReference>
<keyword evidence="2" id="KW-0813">Transport</keyword>
<comment type="caution">
    <text evidence="7">The sequence shown here is derived from an EMBL/GenBank/DDBJ whole genome shotgun (WGS) entry which is preliminary data.</text>
</comment>
<sequence length="362" mass="39992">MLQYRVGIFFGGATLAGAFSGLLAFGISFMSGTAGMLGWSWIFIIEGLATVVVGFVSFFILVDFPHTAEFLTPEERAWIVHRKKYDNSSVGEEEHFELRHIWETLLDWQVWLHILVYMSIIAPLYGISLFLPSIINGFGFSTAISQLLTVPPYVFASASSVLSTSSLYPSCPHASHIHIHVMRISAIQNNTAVTLLWWAVWSDKLKKRYPFVLAGLVYCLVGFAINISDVGIGAKYFGTFLIVAGAYAGFPGVVAWLGNNLAGHYKRGVGMALHIGIGNFGGAIASNIYRTQDAPRYIVGHGVELMFVGIGFIVLPIVVLSYKRINARRDAIMKEANEKGTKLTPEELRRLGDRAPDFRYTL</sequence>
<feature type="transmembrane region" description="Helical" evidence="6">
    <location>
        <begin position="269"/>
        <end position="289"/>
    </location>
</feature>
<dbReference type="GO" id="GO:0016020">
    <property type="term" value="C:membrane"/>
    <property type="evidence" value="ECO:0007669"/>
    <property type="project" value="UniProtKB-SubCell"/>
</dbReference>
<dbReference type="PANTHER" id="PTHR43791">
    <property type="entry name" value="PERMEASE-RELATED"/>
    <property type="match status" value="1"/>
</dbReference>
<evidence type="ECO:0000313" key="8">
    <source>
        <dbReference type="Proteomes" id="UP000230002"/>
    </source>
</evidence>
<dbReference type="Proteomes" id="UP000230002">
    <property type="component" value="Unassembled WGS sequence"/>
</dbReference>
<protein>
    <submittedName>
        <fullName evidence="7">MFS general substrate transporter</fullName>
    </submittedName>
</protein>
<keyword evidence="5 6" id="KW-0472">Membrane</keyword>
<gene>
    <name evidence="7" type="ORF">GSI_08642</name>
</gene>
<dbReference type="InterPro" id="IPR036259">
    <property type="entry name" value="MFS_trans_sf"/>
</dbReference>
<evidence type="ECO:0000256" key="3">
    <source>
        <dbReference type="ARBA" id="ARBA00022692"/>
    </source>
</evidence>
<dbReference type="OrthoDB" id="2985014at2759"/>